<feature type="transmembrane region" description="Helical" evidence="1">
    <location>
        <begin position="165"/>
        <end position="188"/>
    </location>
</feature>
<keyword evidence="3" id="KW-1185">Reference proteome</keyword>
<name>A0A0C2XCK9_AMAMK</name>
<keyword evidence="1" id="KW-1133">Transmembrane helix</keyword>
<feature type="transmembrane region" description="Helical" evidence="1">
    <location>
        <begin position="91"/>
        <end position="111"/>
    </location>
</feature>
<feature type="transmembrane region" description="Helical" evidence="1">
    <location>
        <begin position="200"/>
        <end position="229"/>
    </location>
</feature>
<evidence type="ECO:0000313" key="2">
    <source>
        <dbReference type="EMBL" id="KIL66578.1"/>
    </source>
</evidence>
<dbReference type="HOGENOM" id="CLU_044614_1_1_1"/>
<protein>
    <submittedName>
        <fullName evidence="2">Uncharacterized protein</fullName>
    </submittedName>
</protein>
<dbReference type="AlphaFoldDB" id="A0A0C2XCK9"/>
<dbReference type="InParanoid" id="A0A0C2XCK9"/>
<proteinExistence type="predicted"/>
<feature type="transmembrane region" description="Helical" evidence="1">
    <location>
        <begin position="123"/>
        <end position="145"/>
    </location>
</feature>
<sequence>MVSTNQAWIIATSVQAILYGLYLATFGHSVRWLLYDDDGWKLRRPEKINSLMLSLTMTIFIFSTLDLGISLRMAFSPHLLVGESSERSSLVIVNNAIENFTIIITDAILILRCWVVYDKSWRVVGLPVFLFFINIACTILLIYWFTMSILDTSRTQFKSLSNTALVVFFSCNFAINIYGACAVVYRIWPLAKKEDGHNPGFVSIACHTFAGFGILYASTSLLLLISRLISQDGLLAWLADVINFSMAGIAFNIIFIRVSQHGSRQHNSQSISTTMHELPLGSLHRASTEDWPPKCTGAEKRVQIGVLADEML</sequence>
<dbReference type="Proteomes" id="UP000054549">
    <property type="component" value="Unassembled WGS sequence"/>
</dbReference>
<keyword evidence="1" id="KW-0472">Membrane</keyword>
<feature type="transmembrane region" description="Helical" evidence="1">
    <location>
        <begin position="6"/>
        <end position="30"/>
    </location>
</feature>
<keyword evidence="1" id="KW-0812">Transmembrane</keyword>
<dbReference type="EMBL" id="KN818235">
    <property type="protein sequence ID" value="KIL66578.1"/>
    <property type="molecule type" value="Genomic_DNA"/>
</dbReference>
<evidence type="ECO:0000256" key="1">
    <source>
        <dbReference type="SAM" id="Phobius"/>
    </source>
</evidence>
<feature type="transmembrane region" description="Helical" evidence="1">
    <location>
        <begin position="51"/>
        <end position="71"/>
    </location>
</feature>
<dbReference type="OrthoDB" id="3357408at2759"/>
<reference evidence="2 3" key="1">
    <citation type="submission" date="2014-04" db="EMBL/GenBank/DDBJ databases">
        <title>Evolutionary Origins and Diversification of the Mycorrhizal Mutualists.</title>
        <authorList>
            <consortium name="DOE Joint Genome Institute"/>
            <consortium name="Mycorrhizal Genomics Consortium"/>
            <person name="Kohler A."/>
            <person name="Kuo A."/>
            <person name="Nagy L.G."/>
            <person name="Floudas D."/>
            <person name="Copeland A."/>
            <person name="Barry K.W."/>
            <person name="Cichocki N."/>
            <person name="Veneault-Fourrey C."/>
            <person name="LaButti K."/>
            <person name="Lindquist E.A."/>
            <person name="Lipzen A."/>
            <person name="Lundell T."/>
            <person name="Morin E."/>
            <person name="Murat C."/>
            <person name="Riley R."/>
            <person name="Ohm R."/>
            <person name="Sun H."/>
            <person name="Tunlid A."/>
            <person name="Henrissat B."/>
            <person name="Grigoriev I.V."/>
            <person name="Hibbett D.S."/>
            <person name="Martin F."/>
        </authorList>
    </citation>
    <scope>NUCLEOTIDE SEQUENCE [LARGE SCALE GENOMIC DNA]</scope>
    <source>
        <strain evidence="2 3">Koide BX008</strain>
    </source>
</reference>
<accession>A0A0C2XCK9</accession>
<feature type="transmembrane region" description="Helical" evidence="1">
    <location>
        <begin position="235"/>
        <end position="256"/>
    </location>
</feature>
<organism evidence="2 3">
    <name type="scientific">Amanita muscaria (strain Koide BX008)</name>
    <dbReference type="NCBI Taxonomy" id="946122"/>
    <lineage>
        <taxon>Eukaryota</taxon>
        <taxon>Fungi</taxon>
        <taxon>Dikarya</taxon>
        <taxon>Basidiomycota</taxon>
        <taxon>Agaricomycotina</taxon>
        <taxon>Agaricomycetes</taxon>
        <taxon>Agaricomycetidae</taxon>
        <taxon>Agaricales</taxon>
        <taxon>Pluteineae</taxon>
        <taxon>Amanitaceae</taxon>
        <taxon>Amanita</taxon>
    </lineage>
</organism>
<gene>
    <name evidence="2" type="ORF">M378DRAFT_369503</name>
</gene>
<evidence type="ECO:0000313" key="3">
    <source>
        <dbReference type="Proteomes" id="UP000054549"/>
    </source>
</evidence>